<dbReference type="EMBL" id="KV784360">
    <property type="protein sequence ID" value="OEU14292.1"/>
    <property type="molecule type" value="Genomic_DNA"/>
</dbReference>
<sequence>MKLSFFLFVNFACGAAADQSLRGGESNTGGGITSTNIRSLQLMNNSLLQPGESNCDLHSDLDGTYVCSVRSNGSVNDATYSPETHLACVTSGESQYCANIGLSDSGGMIPGDGGGGVGPGSDDMAPPPNDGDIMPDVEEEAPFDDVSDDMSDEDMPVPGGVGPGLDDVAPPLFGEDIMPDVGEVASFDDVQDDMPDEVMPVPDDEEEVNPLRPGGGGGGASPNSANGLMPNQGGGEKCPGNVPTQGAHCGGWVPTGASEASCYYKNGTEQCNCALQDGDANSVGWDCRSI</sequence>
<feature type="region of interest" description="Disordered" evidence="1">
    <location>
        <begin position="112"/>
        <end position="137"/>
    </location>
</feature>
<evidence type="ECO:0000256" key="1">
    <source>
        <dbReference type="SAM" id="MobiDB-lite"/>
    </source>
</evidence>
<dbReference type="AlphaFoldDB" id="A0A1E7F7X0"/>
<name>A0A1E7F7X0_9STRA</name>
<evidence type="ECO:0000313" key="3">
    <source>
        <dbReference type="EMBL" id="OEU14292.1"/>
    </source>
</evidence>
<proteinExistence type="predicted"/>
<feature type="region of interest" description="Disordered" evidence="1">
    <location>
        <begin position="202"/>
        <end position="234"/>
    </location>
</feature>
<keyword evidence="4" id="KW-1185">Reference proteome</keyword>
<accession>A0A1E7F7X0</accession>
<protein>
    <submittedName>
        <fullName evidence="3">Uncharacterized protein</fullName>
    </submittedName>
</protein>
<keyword evidence="2" id="KW-0732">Signal</keyword>
<gene>
    <name evidence="3" type="ORF">FRACYDRAFT_240826</name>
</gene>
<dbReference type="KEGG" id="fcy:FRACYDRAFT_240826"/>
<evidence type="ECO:0000256" key="2">
    <source>
        <dbReference type="SAM" id="SignalP"/>
    </source>
</evidence>
<reference evidence="3 4" key="1">
    <citation type="submission" date="2016-09" db="EMBL/GenBank/DDBJ databases">
        <title>Extensive genetic diversity and differential bi-allelic expression allows diatom success in the polar Southern Ocean.</title>
        <authorList>
            <consortium name="DOE Joint Genome Institute"/>
            <person name="Mock T."/>
            <person name="Otillar R.P."/>
            <person name="Strauss J."/>
            <person name="Dupont C."/>
            <person name="Frickenhaus S."/>
            <person name="Maumus F."/>
            <person name="Mcmullan M."/>
            <person name="Sanges R."/>
            <person name="Schmutz J."/>
            <person name="Toseland A."/>
            <person name="Valas R."/>
            <person name="Veluchamy A."/>
            <person name="Ward B.J."/>
            <person name="Allen A."/>
            <person name="Barry K."/>
            <person name="Falciatore A."/>
            <person name="Ferrante M."/>
            <person name="Fortunato A.E."/>
            <person name="Gloeckner G."/>
            <person name="Gruber A."/>
            <person name="Hipkin R."/>
            <person name="Janech M."/>
            <person name="Kroth P."/>
            <person name="Leese F."/>
            <person name="Lindquist E."/>
            <person name="Lyon B.R."/>
            <person name="Martin J."/>
            <person name="Mayer C."/>
            <person name="Parker M."/>
            <person name="Quesneville H."/>
            <person name="Raymond J."/>
            <person name="Uhlig C."/>
            <person name="Valentin K.U."/>
            <person name="Worden A.Z."/>
            <person name="Armbrust E.V."/>
            <person name="Bowler C."/>
            <person name="Green B."/>
            <person name="Moulton V."/>
            <person name="Van Oosterhout C."/>
            <person name="Grigoriev I."/>
        </authorList>
    </citation>
    <scope>NUCLEOTIDE SEQUENCE [LARGE SCALE GENOMIC DNA]</scope>
    <source>
        <strain evidence="3 4">CCMP1102</strain>
    </source>
</reference>
<feature type="signal peptide" evidence="2">
    <location>
        <begin position="1"/>
        <end position="17"/>
    </location>
</feature>
<dbReference type="InParanoid" id="A0A1E7F7X0"/>
<organism evidence="3 4">
    <name type="scientific">Fragilariopsis cylindrus CCMP1102</name>
    <dbReference type="NCBI Taxonomy" id="635003"/>
    <lineage>
        <taxon>Eukaryota</taxon>
        <taxon>Sar</taxon>
        <taxon>Stramenopiles</taxon>
        <taxon>Ochrophyta</taxon>
        <taxon>Bacillariophyta</taxon>
        <taxon>Bacillariophyceae</taxon>
        <taxon>Bacillariophycidae</taxon>
        <taxon>Bacillariales</taxon>
        <taxon>Bacillariaceae</taxon>
        <taxon>Fragilariopsis</taxon>
    </lineage>
</organism>
<feature type="chain" id="PRO_5009192777" evidence="2">
    <location>
        <begin position="18"/>
        <end position="290"/>
    </location>
</feature>
<evidence type="ECO:0000313" key="4">
    <source>
        <dbReference type="Proteomes" id="UP000095751"/>
    </source>
</evidence>
<dbReference type="Proteomes" id="UP000095751">
    <property type="component" value="Unassembled WGS sequence"/>
</dbReference>